<evidence type="ECO:0000313" key="2">
    <source>
        <dbReference type="EMBL" id="TKV66883.1"/>
    </source>
</evidence>
<keyword evidence="3" id="KW-1185">Reference proteome</keyword>
<keyword evidence="1" id="KW-1133">Transmembrane helix</keyword>
<proteinExistence type="predicted"/>
<keyword evidence="1" id="KW-0472">Membrane</keyword>
<dbReference type="EMBL" id="SZYH01000001">
    <property type="protein sequence ID" value="TKV66883.1"/>
    <property type="molecule type" value="Genomic_DNA"/>
</dbReference>
<sequence length="112" mass="12282">MADTGYLAGFIAVAAVATFLTRVIPFLFFQRHTEHPLVRHLGRYLPAAVMALLATVFLQRSATWNSSLPGLDALLPAILVVVVHLWRRNALLSIASGTIAYMAILQLDLIQV</sequence>
<dbReference type="Proteomes" id="UP000308488">
    <property type="component" value="Unassembled WGS sequence"/>
</dbReference>
<feature type="transmembrane region" description="Helical" evidence="1">
    <location>
        <begin position="41"/>
        <end position="58"/>
    </location>
</feature>
<name>A0A4U6R0G5_9GAMM</name>
<comment type="caution">
    <text evidence="2">The sequence shown here is derived from an EMBL/GenBank/DDBJ whole genome shotgun (WGS) entry which is preliminary data.</text>
</comment>
<dbReference type="Pfam" id="PF05437">
    <property type="entry name" value="AzlD"/>
    <property type="match status" value="1"/>
</dbReference>
<accession>A0A4U6R0G5</accession>
<gene>
    <name evidence="2" type="ORF">FDP08_01645</name>
</gene>
<dbReference type="OrthoDB" id="5324916at2"/>
<evidence type="ECO:0000256" key="1">
    <source>
        <dbReference type="SAM" id="Phobius"/>
    </source>
</evidence>
<feature type="transmembrane region" description="Helical" evidence="1">
    <location>
        <begin position="6"/>
        <end position="29"/>
    </location>
</feature>
<dbReference type="RefSeq" id="WP_137434304.1">
    <property type="nucleotide sequence ID" value="NZ_JANRHC010000004.1"/>
</dbReference>
<protein>
    <submittedName>
        <fullName evidence="2">Branched-chain amino acid transporter</fullName>
    </submittedName>
</protein>
<evidence type="ECO:0000313" key="3">
    <source>
        <dbReference type="Proteomes" id="UP000308488"/>
    </source>
</evidence>
<dbReference type="PIRSF" id="PIRSF003203">
    <property type="entry name" value="AzlD"/>
    <property type="match status" value="1"/>
</dbReference>
<reference evidence="2 3" key="1">
    <citation type="submission" date="2019-05" db="EMBL/GenBank/DDBJ databases">
        <title>Marinobacter panjinensis sp. nov., a moderately halophilic bacterium isolated from sea tidal flat environment.</title>
        <authorList>
            <person name="Yang W."/>
            <person name="An M."/>
            <person name="He W."/>
            <person name="Luo X."/>
            <person name="Zhu L."/>
            <person name="Chen G."/>
            <person name="Zhang Y."/>
            <person name="Wang Y."/>
        </authorList>
    </citation>
    <scope>NUCLEOTIDE SEQUENCE [LARGE SCALE GENOMIC DNA]</scope>
    <source>
        <strain evidence="2 3">PJ-16</strain>
    </source>
</reference>
<feature type="transmembrane region" description="Helical" evidence="1">
    <location>
        <begin position="90"/>
        <end position="110"/>
    </location>
</feature>
<dbReference type="InterPro" id="IPR008407">
    <property type="entry name" value="Brnchd-chn_aa_trnsp_AzlD"/>
</dbReference>
<organism evidence="2 3">
    <name type="scientific">Marinobacter panjinensis</name>
    <dbReference type="NCBI Taxonomy" id="2576384"/>
    <lineage>
        <taxon>Bacteria</taxon>
        <taxon>Pseudomonadati</taxon>
        <taxon>Pseudomonadota</taxon>
        <taxon>Gammaproteobacteria</taxon>
        <taxon>Pseudomonadales</taxon>
        <taxon>Marinobacteraceae</taxon>
        <taxon>Marinobacter</taxon>
    </lineage>
</organism>
<dbReference type="AlphaFoldDB" id="A0A4U6R0G5"/>
<feature type="transmembrane region" description="Helical" evidence="1">
    <location>
        <begin position="64"/>
        <end position="83"/>
    </location>
</feature>
<keyword evidence="1" id="KW-0812">Transmembrane</keyword>